<dbReference type="GO" id="GO:0004089">
    <property type="term" value="F:carbonate dehydratase activity"/>
    <property type="evidence" value="ECO:0007669"/>
    <property type="project" value="UniProtKB-UniRule"/>
</dbReference>
<feature type="compositionally biased region" description="Basic and acidic residues" evidence="5">
    <location>
        <begin position="7"/>
        <end position="31"/>
    </location>
</feature>
<dbReference type="InterPro" id="IPR018338">
    <property type="entry name" value="Carbonic_anhydrase_a-class_CS"/>
</dbReference>
<dbReference type="GO" id="GO:0005737">
    <property type="term" value="C:cytoplasm"/>
    <property type="evidence" value="ECO:0007669"/>
    <property type="project" value="TreeGrafter"/>
</dbReference>
<dbReference type="PROSITE" id="PS51144">
    <property type="entry name" value="ALPHA_CA_2"/>
    <property type="match status" value="1"/>
</dbReference>
<name>A0AAD7ZF61_DIPPU</name>
<evidence type="ECO:0000256" key="1">
    <source>
        <dbReference type="ARBA" id="ARBA00010718"/>
    </source>
</evidence>
<dbReference type="InterPro" id="IPR036398">
    <property type="entry name" value="CA_dom_sf"/>
</dbReference>
<dbReference type="Pfam" id="PF00194">
    <property type="entry name" value="Carb_anhydrase"/>
    <property type="match status" value="1"/>
</dbReference>
<reference evidence="7" key="1">
    <citation type="journal article" date="2023" name="IScience">
        <title>Live-bearing cockroach genome reveals convergent evolutionary mechanisms linked to viviparity in insects and beyond.</title>
        <authorList>
            <person name="Fouks B."/>
            <person name="Harrison M.C."/>
            <person name="Mikhailova A.A."/>
            <person name="Marchal E."/>
            <person name="English S."/>
            <person name="Carruthers M."/>
            <person name="Jennings E.C."/>
            <person name="Chiamaka E.L."/>
            <person name="Frigard R.A."/>
            <person name="Pippel M."/>
            <person name="Attardo G.M."/>
            <person name="Benoit J.B."/>
            <person name="Bornberg-Bauer E."/>
            <person name="Tobe S.S."/>
        </authorList>
    </citation>
    <scope>NUCLEOTIDE SEQUENCE</scope>
    <source>
        <strain evidence="7">Stay&amp;Tobe</strain>
    </source>
</reference>
<dbReference type="Gene3D" id="3.10.200.10">
    <property type="entry name" value="Alpha carbonic anhydrase"/>
    <property type="match status" value="1"/>
</dbReference>
<evidence type="ECO:0000256" key="2">
    <source>
        <dbReference type="ARBA" id="ARBA00022723"/>
    </source>
</evidence>
<dbReference type="InterPro" id="IPR023561">
    <property type="entry name" value="Carbonic_anhydrase_a-class"/>
</dbReference>
<dbReference type="PANTHER" id="PTHR18952:SF124">
    <property type="entry name" value="CARBONIC ANHYDRASE 7"/>
    <property type="match status" value="1"/>
</dbReference>
<dbReference type="CDD" id="cd00326">
    <property type="entry name" value="alpha_CA"/>
    <property type="match status" value="1"/>
</dbReference>
<dbReference type="EMBL" id="JASPKZ010008458">
    <property type="protein sequence ID" value="KAJ9579381.1"/>
    <property type="molecule type" value="Genomic_DNA"/>
</dbReference>
<comment type="catalytic activity">
    <reaction evidence="4">
        <text>hydrogencarbonate + H(+) = CO2 + H2O</text>
        <dbReference type="Rhea" id="RHEA:10748"/>
        <dbReference type="ChEBI" id="CHEBI:15377"/>
        <dbReference type="ChEBI" id="CHEBI:15378"/>
        <dbReference type="ChEBI" id="CHEBI:16526"/>
        <dbReference type="ChEBI" id="CHEBI:17544"/>
        <dbReference type="EC" id="4.2.1.1"/>
    </reaction>
</comment>
<sequence length="288" mass="33215">ASSSAEDTTKADPHAKFSEHDKPHYNPKHFDYSKHNGPASWPKMFHLCGGHSQSPVILDTTTAVTQHQPRILWWNYFLKPRAMTLSNNGHTVVLTAKWAREEDKPYHWSPPLKDEYVFDQLHFHWGSDDRTGSEHALNNERFALEMHVVHHLRKYKTLEHAGHEPGGIRVIGFFFRISDREHNNTGLQEVVDLLQAVRLADTSTVVTEPFPISRLVPEFSSQYFTYNGSLTTPPCAETVSWVIRKEPLTVSRQQIEEFRNLADHSGQTIKMNYRPVQPLYGRTVLQIR</sequence>
<dbReference type="InterPro" id="IPR001148">
    <property type="entry name" value="CA_dom"/>
</dbReference>
<dbReference type="SUPFAM" id="SSF51069">
    <property type="entry name" value="Carbonic anhydrase"/>
    <property type="match status" value="1"/>
</dbReference>
<comment type="cofactor">
    <cofactor evidence="4">
        <name>Zn(2+)</name>
        <dbReference type="ChEBI" id="CHEBI:29105"/>
    </cofactor>
</comment>
<keyword evidence="2 4" id="KW-0479">Metal-binding</keyword>
<dbReference type="AlphaFoldDB" id="A0AAD7ZF61"/>
<reference evidence="7" key="2">
    <citation type="submission" date="2023-05" db="EMBL/GenBank/DDBJ databases">
        <authorList>
            <person name="Fouks B."/>
        </authorList>
    </citation>
    <scope>NUCLEOTIDE SEQUENCE</scope>
    <source>
        <strain evidence="7">Stay&amp;Tobe</strain>
        <tissue evidence="7">Testes</tissue>
    </source>
</reference>
<evidence type="ECO:0000313" key="8">
    <source>
        <dbReference type="Proteomes" id="UP001233999"/>
    </source>
</evidence>
<protein>
    <recommendedName>
        <fullName evidence="4">Carbonic anhydrase</fullName>
        <ecNumber evidence="4">4.2.1.1</ecNumber>
    </recommendedName>
</protein>
<evidence type="ECO:0000256" key="5">
    <source>
        <dbReference type="SAM" id="MobiDB-lite"/>
    </source>
</evidence>
<comment type="caution">
    <text evidence="7">The sequence shown here is derived from an EMBL/GenBank/DDBJ whole genome shotgun (WGS) entry which is preliminary data.</text>
</comment>
<comment type="function">
    <text evidence="4">Reversible hydration of carbon dioxide.</text>
</comment>
<feature type="region of interest" description="Disordered" evidence="5">
    <location>
        <begin position="1"/>
        <end position="31"/>
    </location>
</feature>
<proteinExistence type="inferred from homology"/>
<evidence type="ECO:0000256" key="4">
    <source>
        <dbReference type="RuleBase" id="RU367011"/>
    </source>
</evidence>
<keyword evidence="3 4" id="KW-0862">Zinc</keyword>
<keyword evidence="8" id="KW-1185">Reference proteome</keyword>
<comment type="similarity">
    <text evidence="1 4">Belongs to the alpha-carbonic anhydrase family.</text>
</comment>
<evidence type="ECO:0000256" key="3">
    <source>
        <dbReference type="ARBA" id="ARBA00022833"/>
    </source>
</evidence>
<accession>A0AAD7ZF61</accession>
<dbReference type="PROSITE" id="PS00162">
    <property type="entry name" value="ALPHA_CA_1"/>
    <property type="match status" value="1"/>
</dbReference>
<dbReference type="EC" id="4.2.1.1" evidence="4"/>
<keyword evidence="4" id="KW-0456">Lyase</keyword>
<evidence type="ECO:0000259" key="6">
    <source>
        <dbReference type="PROSITE" id="PS51144"/>
    </source>
</evidence>
<dbReference type="PANTHER" id="PTHR18952">
    <property type="entry name" value="CARBONIC ANHYDRASE"/>
    <property type="match status" value="1"/>
</dbReference>
<feature type="non-terminal residue" evidence="7">
    <location>
        <position position="288"/>
    </location>
</feature>
<feature type="domain" description="Alpha-carbonic anhydrase" evidence="6">
    <location>
        <begin position="28"/>
        <end position="288"/>
    </location>
</feature>
<evidence type="ECO:0000313" key="7">
    <source>
        <dbReference type="EMBL" id="KAJ9579381.1"/>
    </source>
</evidence>
<dbReference type="SMART" id="SM01057">
    <property type="entry name" value="Carb_anhydrase"/>
    <property type="match status" value="1"/>
</dbReference>
<organism evidence="7 8">
    <name type="scientific">Diploptera punctata</name>
    <name type="common">Pacific beetle cockroach</name>
    <dbReference type="NCBI Taxonomy" id="6984"/>
    <lineage>
        <taxon>Eukaryota</taxon>
        <taxon>Metazoa</taxon>
        <taxon>Ecdysozoa</taxon>
        <taxon>Arthropoda</taxon>
        <taxon>Hexapoda</taxon>
        <taxon>Insecta</taxon>
        <taxon>Pterygota</taxon>
        <taxon>Neoptera</taxon>
        <taxon>Polyneoptera</taxon>
        <taxon>Dictyoptera</taxon>
        <taxon>Blattodea</taxon>
        <taxon>Blaberoidea</taxon>
        <taxon>Blaberidae</taxon>
        <taxon>Diplopterinae</taxon>
        <taxon>Diploptera</taxon>
    </lineage>
</organism>
<dbReference type="GO" id="GO:0008270">
    <property type="term" value="F:zinc ion binding"/>
    <property type="evidence" value="ECO:0007669"/>
    <property type="project" value="UniProtKB-UniRule"/>
</dbReference>
<dbReference type="Proteomes" id="UP001233999">
    <property type="component" value="Unassembled WGS sequence"/>
</dbReference>
<gene>
    <name evidence="7" type="ORF">L9F63_024513</name>
</gene>